<dbReference type="OrthoDB" id="6386766at2"/>
<dbReference type="HOGENOM" id="CLU_127531_0_0_6"/>
<keyword evidence="2" id="KW-1185">Reference proteome</keyword>
<dbReference type="RefSeq" id="WP_011468261.1">
    <property type="nucleotide sequence ID" value="NC_007912.1"/>
</dbReference>
<name>Q21JT8_SACD2</name>
<evidence type="ECO:0000313" key="1">
    <source>
        <dbReference type="EMBL" id="ABD81041.1"/>
    </source>
</evidence>
<dbReference type="AlphaFoldDB" id="Q21JT8"/>
<dbReference type="EMBL" id="CP000282">
    <property type="protein sequence ID" value="ABD81041.1"/>
    <property type="molecule type" value="Genomic_DNA"/>
</dbReference>
<protein>
    <submittedName>
        <fullName evidence="1">Uncharacterized protein</fullName>
    </submittedName>
</protein>
<dbReference type="Proteomes" id="UP000001947">
    <property type="component" value="Chromosome"/>
</dbReference>
<organism evidence="1 2">
    <name type="scientific">Saccharophagus degradans (strain 2-40 / ATCC 43961 / DSM 17024)</name>
    <dbReference type="NCBI Taxonomy" id="203122"/>
    <lineage>
        <taxon>Bacteria</taxon>
        <taxon>Pseudomonadati</taxon>
        <taxon>Pseudomonadota</taxon>
        <taxon>Gammaproteobacteria</taxon>
        <taxon>Cellvibrionales</taxon>
        <taxon>Cellvibrionaceae</taxon>
        <taxon>Saccharophagus</taxon>
    </lineage>
</organism>
<proteinExistence type="predicted"/>
<sequence length="164" mass="18117">MWIAIGVIALSVIMLVGPIMMVKPTPGQRALSELRSAAQKKGLRVSMVPNPIGSDPAFLANYGLARLDSGEGKPIRPWKLVRKGFEHEMHFCGQWDWADENQALPNIAAQLPELLQALPASVCAVERNRLGAGIVWSEQRKGQETDDVLELFLHTLQVLNKVKD</sequence>
<reference evidence="1 2" key="1">
    <citation type="journal article" date="2008" name="PLoS Genet.">
        <title>Complete genome sequence of the complex carbohydrate-degrading marine bacterium, Saccharophagus degradans strain 2-40 T.</title>
        <authorList>
            <person name="Weiner R.M."/>
            <person name="Taylor L.E.II."/>
            <person name="Henrissat B."/>
            <person name="Hauser L."/>
            <person name="Land M."/>
            <person name="Coutinho P.M."/>
            <person name="Rancurel C."/>
            <person name="Saunders E.H."/>
            <person name="Longmire A.G."/>
            <person name="Zhang H."/>
            <person name="Bayer E.A."/>
            <person name="Gilbert H.J."/>
            <person name="Larimer F."/>
            <person name="Zhulin I.B."/>
            <person name="Ekborg N.A."/>
            <person name="Lamed R."/>
            <person name="Richardson P.M."/>
            <person name="Borovok I."/>
            <person name="Hutcheson S."/>
        </authorList>
    </citation>
    <scope>NUCLEOTIDE SEQUENCE [LARGE SCALE GENOMIC DNA]</scope>
    <source>
        <strain evidence="2">2-40 / ATCC 43961 / DSM 17024</strain>
    </source>
</reference>
<gene>
    <name evidence="1" type="ordered locus">Sde_1781</name>
</gene>
<accession>Q21JT8</accession>
<dbReference type="KEGG" id="sde:Sde_1781"/>
<evidence type="ECO:0000313" key="2">
    <source>
        <dbReference type="Proteomes" id="UP000001947"/>
    </source>
</evidence>
<dbReference type="GeneID" id="98615661"/>